<protein>
    <submittedName>
        <fullName evidence="1">Uncharacterized protein</fullName>
    </submittedName>
</protein>
<gene>
    <name evidence="1" type="ORF">DdX_18809</name>
</gene>
<dbReference type="Proteomes" id="UP001201812">
    <property type="component" value="Unassembled WGS sequence"/>
</dbReference>
<reference evidence="1" key="1">
    <citation type="submission" date="2022-01" db="EMBL/GenBank/DDBJ databases">
        <title>Genome Sequence Resource for Two Populations of Ditylenchus destructor, the Migratory Endoparasitic Phytonematode.</title>
        <authorList>
            <person name="Zhang H."/>
            <person name="Lin R."/>
            <person name="Xie B."/>
        </authorList>
    </citation>
    <scope>NUCLEOTIDE SEQUENCE</scope>
    <source>
        <strain evidence="1">BazhouSP</strain>
    </source>
</reference>
<evidence type="ECO:0000313" key="2">
    <source>
        <dbReference type="Proteomes" id="UP001201812"/>
    </source>
</evidence>
<comment type="caution">
    <text evidence="1">The sequence shown here is derived from an EMBL/GenBank/DDBJ whole genome shotgun (WGS) entry which is preliminary data.</text>
</comment>
<dbReference type="EMBL" id="JAKKPZ010000299">
    <property type="protein sequence ID" value="KAI1696899.1"/>
    <property type="molecule type" value="Genomic_DNA"/>
</dbReference>
<dbReference type="AlphaFoldDB" id="A0AAD4MKI0"/>
<organism evidence="1 2">
    <name type="scientific">Ditylenchus destructor</name>
    <dbReference type="NCBI Taxonomy" id="166010"/>
    <lineage>
        <taxon>Eukaryota</taxon>
        <taxon>Metazoa</taxon>
        <taxon>Ecdysozoa</taxon>
        <taxon>Nematoda</taxon>
        <taxon>Chromadorea</taxon>
        <taxon>Rhabditida</taxon>
        <taxon>Tylenchina</taxon>
        <taxon>Tylenchomorpha</taxon>
        <taxon>Sphaerularioidea</taxon>
        <taxon>Anguinidae</taxon>
        <taxon>Anguininae</taxon>
        <taxon>Ditylenchus</taxon>
    </lineage>
</organism>
<name>A0AAD4MKI0_9BILA</name>
<proteinExistence type="predicted"/>
<keyword evidence="2" id="KW-1185">Reference proteome</keyword>
<accession>A0AAD4MKI0</accession>
<sequence length="270" mass="31073">MEYHPRMNCQRRMQQQTSTNGRRVFVRAPQATRPPQVTRIVYVQQSPSSSALPPRRSTPAFIVDHEYLAPSPPKLPRQQKIVYRPVCYEDRNIVYAMSPGEEYSEPYVARRVSLSREQRSVPYRVPRKRSILSNYLTNNSPVLKILEQPVDVRTPLFGVPNADGTVDDYKDQVGWQHLNYGDISFDGKLTSEEEQENVIPDLNGTQMEFLPEAKEGTDDFSIPSQPTVEQREPRELDMEAIFGEIPPGKWIGHNWDDLYNVMCSDGFNLN</sequence>
<evidence type="ECO:0000313" key="1">
    <source>
        <dbReference type="EMBL" id="KAI1696899.1"/>
    </source>
</evidence>